<dbReference type="Gene3D" id="3.40.50.1820">
    <property type="entry name" value="alpha/beta hydrolase"/>
    <property type="match status" value="1"/>
</dbReference>
<accession>A0ABX8BC09</accession>
<dbReference type="SUPFAM" id="SSF53474">
    <property type="entry name" value="alpha/beta-Hydrolases"/>
    <property type="match status" value="1"/>
</dbReference>
<feature type="transmembrane region" description="Helical" evidence="1">
    <location>
        <begin position="20"/>
        <end position="42"/>
    </location>
</feature>
<dbReference type="RefSeq" id="WP_211430356.1">
    <property type="nucleotide sequence ID" value="NZ_CP072649.1"/>
</dbReference>
<protein>
    <submittedName>
        <fullName evidence="3">Alpha/beta hydrolase</fullName>
    </submittedName>
</protein>
<dbReference type="InterPro" id="IPR001375">
    <property type="entry name" value="Peptidase_S9_cat"/>
</dbReference>
<keyword evidence="1" id="KW-0472">Membrane</keyword>
<evidence type="ECO:0000256" key="1">
    <source>
        <dbReference type="SAM" id="Phobius"/>
    </source>
</evidence>
<dbReference type="GO" id="GO:0016787">
    <property type="term" value="F:hydrolase activity"/>
    <property type="evidence" value="ECO:0007669"/>
    <property type="project" value="UniProtKB-KW"/>
</dbReference>
<name>A0ABX8BC09_9BACT</name>
<dbReference type="PANTHER" id="PTHR12277">
    <property type="entry name" value="ALPHA/BETA HYDROLASE DOMAIN-CONTAINING PROTEIN"/>
    <property type="match status" value="1"/>
</dbReference>
<evidence type="ECO:0000313" key="4">
    <source>
        <dbReference type="Proteomes" id="UP000676506"/>
    </source>
</evidence>
<proteinExistence type="predicted"/>
<dbReference type="PANTHER" id="PTHR12277:SF81">
    <property type="entry name" value="PROTEIN ABHD13"/>
    <property type="match status" value="1"/>
</dbReference>
<keyword evidence="1" id="KW-1133">Transmembrane helix</keyword>
<feature type="domain" description="Peptidase S9 prolyl oligopeptidase catalytic" evidence="2">
    <location>
        <begin position="124"/>
        <end position="304"/>
    </location>
</feature>
<organism evidence="3 4">
    <name type="scientific">Chloracidobacterium validum</name>
    <dbReference type="NCBI Taxonomy" id="2821543"/>
    <lineage>
        <taxon>Bacteria</taxon>
        <taxon>Pseudomonadati</taxon>
        <taxon>Acidobacteriota</taxon>
        <taxon>Terriglobia</taxon>
        <taxon>Terriglobales</taxon>
        <taxon>Acidobacteriaceae</taxon>
        <taxon>Chloracidobacterium</taxon>
    </lineage>
</organism>
<keyword evidence="1" id="KW-0812">Transmembrane</keyword>
<dbReference type="InterPro" id="IPR029058">
    <property type="entry name" value="AB_hydrolase_fold"/>
</dbReference>
<dbReference type="EMBL" id="CP072649">
    <property type="protein sequence ID" value="QUW04467.1"/>
    <property type="molecule type" value="Genomic_DNA"/>
</dbReference>
<reference evidence="3 4" key="1">
    <citation type="submission" date="2021-03" db="EMBL/GenBank/DDBJ databases">
        <title>Genomic and phenotypic characterization of Chloracidobacterium isolates provides evidence for multiple species.</title>
        <authorList>
            <person name="Saini M.K."/>
            <person name="Costas A.M.G."/>
            <person name="Tank M."/>
            <person name="Bryant D.A."/>
        </authorList>
    </citation>
    <scope>NUCLEOTIDE SEQUENCE [LARGE SCALE GENOMIC DNA]</scope>
    <source>
        <strain evidence="3 4">BV2-C</strain>
    </source>
</reference>
<dbReference type="Pfam" id="PF00326">
    <property type="entry name" value="Peptidase_S9"/>
    <property type="match status" value="1"/>
</dbReference>
<evidence type="ECO:0000313" key="3">
    <source>
        <dbReference type="EMBL" id="QUW04467.1"/>
    </source>
</evidence>
<sequence>MSVEARASFATRRPVVARVLRGLLILFALAVVGYVGAGAYFYTRQQGMVFRAVAREGRARQRLAPPVGATYVSFPAAGGETITALFGPALDAAGAAVLPDAARRPTLLFFYGVGEYLNYPFLRQQIEVFRRAGFNVFVPEYIGLGLSGGEPSENGLYETATAAYAHLKQRPDVDPTRLFIAGHSLGGAPAIDLAARVESAGLITLATFTTLPDIAAARYPMFPAHFLTRIRCPNIEKIGRVRVPVLILHAENDTTVPLAMAEALARSAFDGGNRQVMQLTLPGGNHDTTFALPGGDAIRAMQAFAGVPPLRKSSSAAAQADGGGAASPSAAVRSMAVGATTAATMNKQ</sequence>
<keyword evidence="3" id="KW-0378">Hydrolase</keyword>
<gene>
    <name evidence="3" type="ORF">J8C06_11780</name>
</gene>
<evidence type="ECO:0000259" key="2">
    <source>
        <dbReference type="Pfam" id="PF00326"/>
    </source>
</evidence>
<keyword evidence="4" id="KW-1185">Reference proteome</keyword>
<dbReference type="Proteomes" id="UP000676506">
    <property type="component" value="Chromosome 2"/>
</dbReference>